<dbReference type="InterPro" id="IPR013762">
    <property type="entry name" value="Integrase-like_cat_sf"/>
</dbReference>
<evidence type="ECO:0000259" key="5">
    <source>
        <dbReference type="PROSITE" id="PS51898"/>
    </source>
</evidence>
<evidence type="ECO:0000256" key="1">
    <source>
        <dbReference type="ARBA" id="ARBA00008857"/>
    </source>
</evidence>
<dbReference type="Gene3D" id="1.10.150.130">
    <property type="match status" value="1"/>
</dbReference>
<dbReference type="SUPFAM" id="SSF56349">
    <property type="entry name" value="DNA breaking-rejoining enzymes"/>
    <property type="match status" value="1"/>
</dbReference>
<dbReference type="GO" id="GO:0006310">
    <property type="term" value="P:DNA recombination"/>
    <property type="evidence" value="ECO:0007669"/>
    <property type="project" value="UniProtKB-KW"/>
</dbReference>
<dbReference type="Gene3D" id="1.10.443.10">
    <property type="entry name" value="Intergrase catalytic core"/>
    <property type="match status" value="1"/>
</dbReference>
<evidence type="ECO:0000313" key="6">
    <source>
        <dbReference type="EMBL" id="MBB4226078.1"/>
    </source>
</evidence>
<accession>A0A840GBA2</accession>
<proteinExistence type="inferred from homology"/>
<gene>
    <name evidence="6" type="ORF">GGD71_006895</name>
</gene>
<keyword evidence="3" id="KW-0238">DNA-binding</keyword>
<dbReference type="AlphaFoldDB" id="A0A840GBA2"/>
<dbReference type="InterPro" id="IPR025166">
    <property type="entry name" value="Integrase_DNA_bind_dom"/>
</dbReference>
<protein>
    <submittedName>
        <fullName evidence="6">Integrase</fullName>
    </submittedName>
</protein>
<dbReference type="RefSeq" id="WP_184642753.1">
    <property type="nucleotide sequence ID" value="NZ_JACIFZ010000020.1"/>
</dbReference>
<dbReference type="PANTHER" id="PTHR30629">
    <property type="entry name" value="PROPHAGE INTEGRASE"/>
    <property type="match status" value="1"/>
</dbReference>
<dbReference type="CDD" id="cd00801">
    <property type="entry name" value="INT_P4_C"/>
    <property type="match status" value="1"/>
</dbReference>
<dbReference type="InterPro" id="IPR011010">
    <property type="entry name" value="DNA_brk_join_enz"/>
</dbReference>
<keyword evidence="4" id="KW-0233">DNA recombination</keyword>
<dbReference type="Proteomes" id="UP000524450">
    <property type="component" value="Unassembled WGS sequence"/>
</dbReference>
<dbReference type="Pfam" id="PF13356">
    <property type="entry name" value="Arm-DNA-bind_3"/>
    <property type="match status" value="1"/>
</dbReference>
<evidence type="ECO:0000313" key="7">
    <source>
        <dbReference type="Proteomes" id="UP000524450"/>
    </source>
</evidence>
<comment type="similarity">
    <text evidence="1">Belongs to the 'phage' integrase family.</text>
</comment>
<dbReference type="InterPro" id="IPR050808">
    <property type="entry name" value="Phage_Integrase"/>
</dbReference>
<dbReference type="GO" id="GO:0003677">
    <property type="term" value="F:DNA binding"/>
    <property type="evidence" value="ECO:0007669"/>
    <property type="project" value="UniProtKB-KW"/>
</dbReference>
<dbReference type="Pfam" id="PF00589">
    <property type="entry name" value="Phage_integrase"/>
    <property type="match status" value="1"/>
</dbReference>
<organism evidence="6 7">
    <name type="scientific">Variovorax guangxiensis</name>
    <dbReference type="NCBI Taxonomy" id="1775474"/>
    <lineage>
        <taxon>Bacteria</taxon>
        <taxon>Pseudomonadati</taxon>
        <taxon>Pseudomonadota</taxon>
        <taxon>Betaproteobacteria</taxon>
        <taxon>Burkholderiales</taxon>
        <taxon>Comamonadaceae</taxon>
        <taxon>Variovorax</taxon>
    </lineage>
</organism>
<dbReference type="InterPro" id="IPR010998">
    <property type="entry name" value="Integrase_recombinase_N"/>
</dbReference>
<name>A0A840GBA2_9BURK</name>
<dbReference type="InterPro" id="IPR038488">
    <property type="entry name" value="Integrase_DNA-bd_sf"/>
</dbReference>
<dbReference type="InterPro" id="IPR053876">
    <property type="entry name" value="Phage_int_M"/>
</dbReference>
<evidence type="ECO:0000256" key="2">
    <source>
        <dbReference type="ARBA" id="ARBA00022908"/>
    </source>
</evidence>
<dbReference type="Gene3D" id="3.30.160.390">
    <property type="entry name" value="Integrase, DNA-binding domain"/>
    <property type="match status" value="1"/>
</dbReference>
<dbReference type="EMBL" id="JACIFZ010000020">
    <property type="protein sequence ID" value="MBB4226078.1"/>
    <property type="molecule type" value="Genomic_DNA"/>
</dbReference>
<dbReference type="Pfam" id="PF22022">
    <property type="entry name" value="Phage_int_M"/>
    <property type="match status" value="1"/>
</dbReference>
<evidence type="ECO:0000256" key="3">
    <source>
        <dbReference type="ARBA" id="ARBA00023125"/>
    </source>
</evidence>
<evidence type="ECO:0000256" key="4">
    <source>
        <dbReference type="ARBA" id="ARBA00023172"/>
    </source>
</evidence>
<feature type="domain" description="Tyr recombinase" evidence="5">
    <location>
        <begin position="206"/>
        <end position="399"/>
    </location>
</feature>
<sequence>MGQLNELQIKAAAPRDKEYLLADGDGLYLRVRPTGKAWVYRYKRHGKEAKLGIGHYPAVTLAAARKKARAEAEKRADGVDPREARRVEVERDRVARLNTFERTARAWHAQAWKDREWSAGYAGKVMRHLELHIFPWIGELAMETIVPTEVVRCLHRIKERGNLETAQRVREAVQHVFQYAVDVGTLDPARNFVNSRTGGLPPPRTRHYAAITDPQKLGQLLRDMRAYNGNVLTRAALQLSPLLFQRPGQLRLVHWEDVDLDRALWRCPPEKMKLREWKKRDARTPAHLVPLPTQAVEILRDIHPLTGPIGPIFRSMAKRSEKTRYMSDNTVNSALRTLGYDTKEQITGHGFRATARTLIRELLGCDREVIERHLAHGSDEELGSAYDRATFLNQRRKMIQLWADLLDDLAADKALSMPACTEFATARKGEMSVVEAGSLVGASPTLVPDSEGCVDTLQWHTPAGSRSEGATS</sequence>
<reference evidence="6 7" key="1">
    <citation type="submission" date="2020-08" db="EMBL/GenBank/DDBJ databases">
        <title>Genomic Encyclopedia of Type Strains, Phase IV (KMG-V): Genome sequencing to study the core and pangenomes of soil and plant-associated prokaryotes.</title>
        <authorList>
            <person name="Whitman W."/>
        </authorList>
    </citation>
    <scope>NUCLEOTIDE SEQUENCE [LARGE SCALE GENOMIC DNA]</scope>
    <source>
        <strain evidence="6 7">34/80</strain>
    </source>
</reference>
<comment type="caution">
    <text evidence="6">The sequence shown here is derived from an EMBL/GenBank/DDBJ whole genome shotgun (WGS) entry which is preliminary data.</text>
</comment>
<dbReference type="GO" id="GO:0015074">
    <property type="term" value="P:DNA integration"/>
    <property type="evidence" value="ECO:0007669"/>
    <property type="project" value="UniProtKB-KW"/>
</dbReference>
<dbReference type="PANTHER" id="PTHR30629:SF2">
    <property type="entry name" value="PROPHAGE INTEGRASE INTS-RELATED"/>
    <property type="match status" value="1"/>
</dbReference>
<keyword evidence="2" id="KW-0229">DNA integration</keyword>
<dbReference type="InterPro" id="IPR002104">
    <property type="entry name" value="Integrase_catalytic"/>
</dbReference>
<dbReference type="PROSITE" id="PS51898">
    <property type="entry name" value="TYR_RECOMBINASE"/>
    <property type="match status" value="1"/>
</dbReference>